<dbReference type="SUPFAM" id="SSF50104">
    <property type="entry name" value="Translation proteins SH3-like domain"/>
    <property type="match status" value="1"/>
</dbReference>
<dbReference type="GO" id="GO:0006354">
    <property type="term" value="P:DNA-templated transcription elongation"/>
    <property type="evidence" value="ECO:0007669"/>
    <property type="project" value="InterPro"/>
</dbReference>
<evidence type="ECO:0008006" key="2">
    <source>
        <dbReference type="Google" id="ProtNLM"/>
    </source>
</evidence>
<dbReference type="AlphaFoldDB" id="X0YNM4"/>
<evidence type="ECO:0000313" key="1">
    <source>
        <dbReference type="EMBL" id="GAG50058.1"/>
    </source>
</evidence>
<comment type="caution">
    <text evidence="1">The sequence shown here is derived from an EMBL/GenBank/DDBJ whole genome shotgun (WGS) entry which is preliminary data.</text>
</comment>
<feature type="non-terminal residue" evidence="1">
    <location>
        <position position="1"/>
    </location>
</feature>
<name>X0YNM4_9ZZZZ</name>
<dbReference type="SUPFAM" id="SSF82679">
    <property type="entry name" value="N-utilization substance G protein NusG, N-terminal domain"/>
    <property type="match status" value="1"/>
</dbReference>
<proteinExistence type="predicted"/>
<gene>
    <name evidence="1" type="ORF">S01H1_77292</name>
</gene>
<dbReference type="EMBL" id="BARS01051937">
    <property type="protein sequence ID" value="GAG50058.1"/>
    <property type="molecule type" value="Genomic_DNA"/>
</dbReference>
<dbReference type="Gene3D" id="3.30.70.940">
    <property type="entry name" value="NusG, N-terminal domain"/>
    <property type="match status" value="1"/>
</dbReference>
<organism evidence="1">
    <name type="scientific">marine sediment metagenome</name>
    <dbReference type="NCBI Taxonomy" id="412755"/>
    <lineage>
        <taxon>unclassified sequences</taxon>
        <taxon>metagenomes</taxon>
        <taxon>ecological metagenomes</taxon>
    </lineage>
</organism>
<accession>X0YNM4</accession>
<dbReference type="InterPro" id="IPR008991">
    <property type="entry name" value="Translation_prot_SH3-like_sf"/>
</dbReference>
<sequence>RRKTVPFFSCYLFVRLDPAGALPGVRWTTGLRRIVSFGGEPAVVGDNIVALMKKRLAEMAESGYPRCDRFKPGERMRIRGGPLRDLEAIFDRALSSQDRAMVLVDLLGRWTRCEVDVSCLKKLH</sequence>
<protein>
    <recommendedName>
        <fullName evidence="2">NusG-like N-terminal domain-containing protein</fullName>
    </recommendedName>
</protein>
<reference evidence="1" key="1">
    <citation type="journal article" date="2014" name="Front. Microbiol.">
        <title>High frequency of phylogenetically diverse reductive dehalogenase-homologous genes in deep subseafloor sedimentary metagenomes.</title>
        <authorList>
            <person name="Kawai M."/>
            <person name="Futagami T."/>
            <person name="Toyoda A."/>
            <person name="Takaki Y."/>
            <person name="Nishi S."/>
            <person name="Hori S."/>
            <person name="Arai W."/>
            <person name="Tsubouchi T."/>
            <person name="Morono Y."/>
            <person name="Uchiyama I."/>
            <person name="Ito T."/>
            <person name="Fujiyama A."/>
            <person name="Inagaki F."/>
            <person name="Takami H."/>
        </authorList>
    </citation>
    <scope>NUCLEOTIDE SEQUENCE</scope>
    <source>
        <strain evidence="1">Expedition CK06-06</strain>
    </source>
</reference>
<dbReference type="InterPro" id="IPR036735">
    <property type="entry name" value="NGN_dom_sf"/>
</dbReference>